<proteinExistence type="inferred from homology"/>
<dbReference type="Pfam" id="PF02826">
    <property type="entry name" value="2-Hacid_dh_C"/>
    <property type="match status" value="1"/>
</dbReference>
<protein>
    <submittedName>
        <fullName evidence="7">C-terminal binding protein</fullName>
    </submittedName>
</protein>
<dbReference type="PANTHER" id="PTHR43761:SF1">
    <property type="entry name" value="D-ISOMER SPECIFIC 2-HYDROXYACID DEHYDROGENASE CATALYTIC DOMAIN-CONTAINING PROTEIN-RELATED"/>
    <property type="match status" value="1"/>
</dbReference>
<comment type="caution">
    <text evidence="7">The sequence shown here is derived from an EMBL/GenBank/DDBJ whole genome shotgun (WGS) entry which is preliminary data.</text>
</comment>
<organism evidence="7 8">
    <name type="scientific">Blautia parvula</name>
    <dbReference type="NCBI Taxonomy" id="2877527"/>
    <lineage>
        <taxon>Bacteria</taxon>
        <taxon>Bacillati</taxon>
        <taxon>Bacillota</taxon>
        <taxon>Clostridia</taxon>
        <taxon>Lachnospirales</taxon>
        <taxon>Lachnospiraceae</taxon>
        <taxon>Blautia</taxon>
    </lineage>
</organism>
<dbReference type="InterPro" id="IPR050418">
    <property type="entry name" value="D-iso_2-hydroxyacid_DH_PdxB"/>
</dbReference>
<dbReference type="RefSeq" id="WP_033140479.1">
    <property type="nucleotide sequence ID" value="NZ_AP031413.1"/>
</dbReference>
<dbReference type="Gene3D" id="3.40.50.720">
    <property type="entry name" value="NAD(P)-binding Rossmann-like Domain"/>
    <property type="match status" value="2"/>
</dbReference>
<dbReference type="Pfam" id="PF00389">
    <property type="entry name" value="2-Hacid_dh"/>
    <property type="match status" value="1"/>
</dbReference>
<dbReference type="PANTHER" id="PTHR43761">
    <property type="entry name" value="D-ISOMER SPECIFIC 2-HYDROXYACID DEHYDROGENASE FAMILY PROTEIN (AFU_ORTHOLOGUE AFUA_1G13630)"/>
    <property type="match status" value="1"/>
</dbReference>
<dbReference type="SUPFAM" id="SSF51735">
    <property type="entry name" value="NAD(P)-binding Rossmann-fold domains"/>
    <property type="match status" value="1"/>
</dbReference>
<evidence type="ECO:0000256" key="4">
    <source>
        <dbReference type="RuleBase" id="RU003719"/>
    </source>
</evidence>
<dbReference type="InterPro" id="IPR029752">
    <property type="entry name" value="D-isomer_DH_CS1"/>
</dbReference>
<keyword evidence="3" id="KW-0520">NAD</keyword>
<evidence type="ECO:0000259" key="5">
    <source>
        <dbReference type="Pfam" id="PF00389"/>
    </source>
</evidence>
<dbReference type="InterPro" id="IPR006139">
    <property type="entry name" value="D-isomer_2_OHA_DH_cat_dom"/>
</dbReference>
<dbReference type="Proteomes" id="UP001600941">
    <property type="component" value="Unassembled WGS sequence"/>
</dbReference>
<name>A0ABQ0BW93_9FIRM</name>
<evidence type="ECO:0000256" key="1">
    <source>
        <dbReference type="ARBA" id="ARBA00005854"/>
    </source>
</evidence>
<evidence type="ECO:0000256" key="3">
    <source>
        <dbReference type="ARBA" id="ARBA00023027"/>
    </source>
</evidence>
<evidence type="ECO:0000313" key="8">
    <source>
        <dbReference type="Proteomes" id="UP001600941"/>
    </source>
</evidence>
<gene>
    <name evidence="7" type="ORF">K340107D12_36200</name>
</gene>
<dbReference type="InterPro" id="IPR006140">
    <property type="entry name" value="D-isomer_DH_NAD-bd"/>
</dbReference>
<evidence type="ECO:0000256" key="2">
    <source>
        <dbReference type="ARBA" id="ARBA00023002"/>
    </source>
</evidence>
<dbReference type="CDD" id="cd05299">
    <property type="entry name" value="CtBP_dh"/>
    <property type="match status" value="1"/>
</dbReference>
<feature type="domain" description="D-isomer specific 2-hydroxyacid dehydrogenase NAD-binding" evidence="6">
    <location>
        <begin position="111"/>
        <end position="291"/>
    </location>
</feature>
<dbReference type="EMBL" id="BAABZQ010000001">
    <property type="protein sequence ID" value="GAA6500804.1"/>
    <property type="molecule type" value="Genomic_DNA"/>
</dbReference>
<dbReference type="InterPro" id="IPR036291">
    <property type="entry name" value="NAD(P)-bd_dom_sf"/>
</dbReference>
<evidence type="ECO:0000259" key="6">
    <source>
        <dbReference type="Pfam" id="PF02826"/>
    </source>
</evidence>
<evidence type="ECO:0000313" key="7">
    <source>
        <dbReference type="EMBL" id="GAA6500804.1"/>
    </source>
</evidence>
<accession>A0ABQ0BW93</accession>
<comment type="similarity">
    <text evidence="1 4">Belongs to the D-isomer specific 2-hydroxyacid dehydrogenase family.</text>
</comment>
<feature type="domain" description="D-isomer specific 2-hydroxyacid dehydrogenase catalytic" evidence="5">
    <location>
        <begin position="36"/>
        <end position="315"/>
    </location>
</feature>
<keyword evidence="8" id="KW-1185">Reference proteome</keyword>
<reference evidence="7 8" key="1">
    <citation type="submission" date="2024-04" db="EMBL/GenBank/DDBJ databases">
        <title>Defined microbial consortia suppress multidrug-resistant proinflammatory Enterobacteriaceae via ecological control.</title>
        <authorList>
            <person name="Furuichi M."/>
            <person name="Kawaguchi T."/>
            <person name="Pust M."/>
            <person name="Yasuma K."/>
            <person name="Plichta D."/>
            <person name="Hasegawa N."/>
            <person name="Ohya T."/>
            <person name="Bhattarai S."/>
            <person name="Sasajima S."/>
            <person name="Aoto Y."/>
            <person name="Tuganbaev T."/>
            <person name="Yaginuma M."/>
            <person name="Ueda M."/>
            <person name="Okahashi N."/>
            <person name="Amafuji K."/>
            <person name="Kiridooshi Y."/>
            <person name="Sugita K."/>
            <person name="Strazar M."/>
            <person name="Skelly A."/>
            <person name="Suda W."/>
            <person name="Hattori M."/>
            <person name="Nakamoto N."/>
            <person name="Caballero S."/>
            <person name="Norman J."/>
            <person name="Olle B."/>
            <person name="Tanoue T."/>
            <person name="Arita M."/>
            <person name="Bucci V."/>
            <person name="Atarashi K."/>
            <person name="Xavier R."/>
            <person name="Honda K."/>
        </authorList>
    </citation>
    <scope>NUCLEOTIDE SEQUENCE [LARGE SCALE GENOMIC DNA]</scope>
    <source>
        <strain evidence="8">k34-0107-D12</strain>
    </source>
</reference>
<dbReference type="SUPFAM" id="SSF52283">
    <property type="entry name" value="Formate/glycerate dehydrogenase catalytic domain-like"/>
    <property type="match status" value="1"/>
</dbReference>
<dbReference type="PROSITE" id="PS00065">
    <property type="entry name" value="D_2_HYDROXYACID_DH_1"/>
    <property type="match status" value="1"/>
</dbReference>
<dbReference type="InterPro" id="IPR043322">
    <property type="entry name" value="CtBP"/>
</dbReference>
<sequence>MKVVFTVFPETKDRDLQTEINCLPPDAEILRAVYEPEHLDAYYEILSQADAVISDFAPIRKEAIDRMQKCKIIALETTGFNFVDVEYAKSRGIAVTNVSGYCTQEVADHTLALILSLERRFPYLRRRIEEDYAWEMETIQKMGVHRIEGQTLGIIGFGKIGKAVAQRARSFGMKIVAYDPYVPKEVMDNMNVNRAELDELLEISDIISVHMNLTEDNEGLLNMDMFRKMKKQPFLINVARGGAVVEADLVQALDLGLVKGAALDVLESETPDLTKNPLLHRDNVILTPHTAFYSDEAYRISLEIGAYNARYYCEGKMGQVQNLL</sequence>
<keyword evidence="2 4" id="KW-0560">Oxidoreductase</keyword>